<dbReference type="RefSeq" id="WP_207862374.1">
    <property type="nucleotide sequence ID" value="NZ_JAFREP010000035.1"/>
</dbReference>
<dbReference type="NCBIfam" id="TIGR00128">
    <property type="entry name" value="fabD"/>
    <property type="match status" value="1"/>
</dbReference>
<organism evidence="9 10">
    <name type="scientific">Acanthopleuribacter pedis</name>
    <dbReference type="NCBI Taxonomy" id="442870"/>
    <lineage>
        <taxon>Bacteria</taxon>
        <taxon>Pseudomonadati</taxon>
        <taxon>Acidobacteriota</taxon>
        <taxon>Holophagae</taxon>
        <taxon>Acanthopleuribacterales</taxon>
        <taxon>Acanthopleuribacteraceae</taxon>
        <taxon>Acanthopleuribacter</taxon>
    </lineage>
</organism>
<evidence type="ECO:0000256" key="1">
    <source>
        <dbReference type="ARBA" id="ARBA00013258"/>
    </source>
</evidence>
<evidence type="ECO:0000256" key="6">
    <source>
        <dbReference type="PIRNR" id="PIRNR000446"/>
    </source>
</evidence>
<evidence type="ECO:0000256" key="2">
    <source>
        <dbReference type="ARBA" id="ARBA00018953"/>
    </source>
</evidence>
<dbReference type="InterPro" id="IPR001227">
    <property type="entry name" value="Ac_transferase_dom_sf"/>
</dbReference>
<keyword evidence="4 6" id="KW-0012">Acyltransferase</keyword>
<dbReference type="EC" id="2.3.1.39" evidence="1 6"/>
<evidence type="ECO:0000313" key="9">
    <source>
        <dbReference type="EMBL" id="MBO1322401.1"/>
    </source>
</evidence>
<feature type="active site" evidence="7">
    <location>
        <position position="201"/>
    </location>
</feature>
<feature type="domain" description="Malonyl-CoA:ACP transacylase (MAT)" evidence="8">
    <location>
        <begin position="7"/>
        <end position="307"/>
    </location>
</feature>
<evidence type="ECO:0000256" key="5">
    <source>
        <dbReference type="ARBA" id="ARBA00048462"/>
    </source>
</evidence>
<dbReference type="Proteomes" id="UP000664417">
    <property type="component" value="Unassembled WGS sequence"/>
</dbReference>
<evidence type="ECO:0000256" key="4">
    <source>
        <dbReference type="ARBA" id="ARBA00023315"/>
    </source>
</evidence>
<sequence>MSQPVFLFPGQGSQVVGMGRDLYDAFASVRDIFTAAADVAGFDVAAVCFDGPMETLTETRFLQPAMTAMVLSCYQAALEKETLQPPAFMAGHSLGEYAALAAAGVFSFEDALRLTTARGKLMQEQAEANPGAMAAILKLPADTVKALIEETALEHDLCLANFNAPLQLVASGSETGIQVLMEKAREQKGRVSQLKVSGAWHSPLMKGAEEPFNAVIDDITFHTAKVPVLLNVTGEPEQEGKVIKARMKAQMCSGVQWCPAMLHAWEEGSRLFVEFGPKGVLGKMLKTIVPDKTLLETRIIDSVQADWA</sequence>
<feature type="active site" evidence="7">
    <location>
        <position position="93"/>
    </location>
</feature>
<dbReference type="InterPro" id="IPR024925">
    <property type="entry name" value="Malonyl_CoA-ACP_transAc"/>
</dbReference>
<proteinExistence type="inferred from homology"/>
<dbReference type="Gene3D" id="3.40.366.10">
    <property type="entry name" value="Malonyl-Coenzyme A Acyl Carrier Protein, domain 2"/>
    <property type="match status" value="1"/>
</dbReference>
<dbReference type="Gene3D" id="3.30.70.250">
    <property type="entry name" value="Malonyl-CoA ACP transacylase, ACP-binding"/>
    <property type="match status" value="1"/>
</dbReference>
<keyword evidence="3 6" id="KW-0808">Transferase</keyword>
<comment type="catalytic activity">
    <reaction evidence="5 6">
        <text>holo-[ACP] + malonyl-CoA = malonyl-[ACP] + CoA</text>
        <dbReference type="Rhea" id="RHEA:41792"/>
        <dbReference type="Rhea" id="RHEA-COMP:9623"/>
        <dbReference type="Rhea" id="RHEA-COMP:9685"/>
        <dbReference type="ChEBI" id="CHEBI:57287"/>
        <dbReference type="ChEBI" id="CHEBI:57384"/>
        <dbReference type="ChEBI" id="CHEBI:64479"/>
        <dbReference type="ChEBI" id="CHEBI:78449"/>
        <dbReference type="EC" id="2.3.1.39"/>
    </reaction>
</comment>
<dbReference type="SUPFAM" id="SSF55048">
    <property type="entry name" value="Probable ACP-binding domain of malonyl-CoA ACP transacylase"/>
    <property type="match status" value="1"/>
</dbReference>
<name>A0A8J7U8C9_9BACT</name>
<dbReference type="InterPro" id="IPR004410">
    <property type="entry name" value="Malonyl_CoA-ACP_transAc_FabD"/>
</dbReference>
<reference evidence="9" key="1">
    <citation type="submission" date="2021-03" db="EMBL/GenBank/DDBJ databases">
        <authorList>
            <person name="Wang G."/>
        </authorList>
    </citation>
    <scope>NUCLEOTIDE SEQUENCE</scope>
    <source>
        <strain evidence="9">KCTC 12899</strain>
    </source>
</reference>
<dbReference type="GO" id="GO:0006633">
    <property type="term" value="P:fatty acid biosynthetic process"/>
    <property type="evidence" value="ECO:0007669"/>
    <property type="project" value="TreeGrafter"/>
</dbReference>
<dbReference type="PANTHER" id="PTHR42681">
    <property type="entry name" value="MALONYL-COA-ACYL CARRIER PROTEIN TRANSACYLASE, MITOCHONDRIAL"/>
    <property type="match status" value="1"/>
</dbReference>
<dbReference type="PANTHER" id="PTHR42681:SF1">
    <property type="entry name" value="MALONYL-COA-ACYL CARRIER PROTEIN TRANSACYLASE, MITOCHONDRIAL"/>
    <property type="match status" value="1"/>
</dbReference>
<comment type="similarity">
    <text evidence="6">Belongs to the fabD family.</text>
</comment>
<comment type="caution">
    <text evidence="9">The sequence shown here is derived from an EMBL/GenBank/DDBJ whole genome shotgun (WGS) entry which is preliminary data.</text>
</comment>
<accession>A0A8J7U8C9</accession>
<evidence type="ECO:0000256" key="3">
    <source>
        <dbReference type="ARBA" id="ARBA00022679"/>
    </source>
</evidence>
<evidence type="ECO:0000259" key="8">
    <source>
        <dbReference type="SMART" id="SM00827"/>
    </source>
</evidence>
<dbReference type="PIRSF" id="PIRSF000446">
    <property type="entry name" value="Mct"/>
    <property type="match status" value="1"/>
</dbReference>
<dbReference type="InterPro" id="IPR050858">
    <property type="entry name" value="Mal-CoA-ACP_Trans/PKS_FabD"/>
</dbReference>
<dbReference type="AlphaFoldDB" id="A0A8J7U8C9"/>
<dbReference type="InterPro" id="IPR016036">
    <property type="entry name" value="Malonyl_transacylase_ACP-bd"/>
</dbReference>
<dbReference type="InterPro" id="IPR014043">
    <property type="entry name" value="Acyl_transferase_dom"/>
</dbReference>
<dbReference type="Pfam" id="PF00698">
    <property type="entry name" value="Acyl_transf_1"/>
    <property type="match status" value="1"/>
</dbReference>
<gene>
    <name evidence="9" type="primary">fabD</name>
    <name evidence="9" type="ORF">J3U88_28265</name>
</gene>
<evidence type="ECO:0000313" key="10">
    <source>
        <dbReference type="Proteomes" id="UP000664417"/>
    </source>
</evidence>
<protein>
    <recommendedName>
        <fullName evidence="2 6">Malonyl CoA-acyl carrier protein transacylase</fullName>
        <ecNumber evidence="1 6">2.3.1.39</ecNumber>
    </recommendedName>
</protein>
<dbReference type="EMBL" id="JAFREP010000035">
    <property type="protein sequence ID" value="MBO1322401.1"/>
    <property type="molecule type" value="Genomic_DNA"/>
</dbReference>
<dbReference type="InterPro" id="IPR016035">
    <property type="entry name" value="Acyl_Trfase/lysoPLipase"/>
</dbReference>
<keyword evidence="10" id="KW-1185">Reference proteome</keyword>
<evidence type="ECO:0000256" key="7">
    <source>
        <dbReference type="PIRSR" id="PIRSR000446-1"/>
    </source>
</evidence>
<dbReference type="GO" id="GO:0004314">
    <property type="term" value="F:[acyl-carrier-protein] S-malonyltransferase activity"/>
    <property type="evidence" value="ECO:0007669"/>
    <property type="project" value="UniProtKB-EC"/>
</dbReference>
<dbReference type="SMART" id="SM00827">
    <property type="entry name" value="PKS_AT"/>
    <property type="match status" value="1"/>
</dbReference>
<dbReference type="SUPFAM" id="SSF52151">
    <property type="entry name" value="FabD/lysophospholipase-like"/>
    <property type="match status" value="1"/>
</dbReference>